<feature type="domain" description="KTSC" evidence="1">
    <location>
        <begin position="7"/>
        <end position="56"/>
    </location>
</feature>
<dbReference type="AlphaFoldDB" id="W6N4N5"/>
<comment type="caution">
    <text evidence="2">The sequence shown here is derived from an EMBL/GenBank/DDBJ whole genome shotgun (WGS) entry which is preliminary data.</text>
</comment>
<dbReference type="EMBL" id="CBXI010000024">
    <property type="protein sequence ID" value="CDL91518.1"/>
    <property type="molecule type" value="Genomic_DNA"/>
</dbReference>
<sequence>MNLLPVSSRRMNGVGYENGVMYIQFKDGSIYAYENVSESEYQNFINSSSLGSALSTFDKIHPYHRV</sequence>
<evidence type="ECO:0000313" key="2">
    <source>
        <dbReference type="EMBL" id="CDL91518.1"/>
    </source>
</evidence>
<evidence type="ECO:0000313" key="3">
    <source>
        <dbReference type="Proteomes" id="UP000019482"/>
    </source>
</evidence>
<accession>W6N4N5</accession>
<keyword evidence="3" id="KW-1185">Reference proteome</keyword>
<organism evidence="2 3">
    <name type="scientific">Clostridium tyrobutyricum DIVETGP</name>
    <dbReference type="NCBI Taxonomy" id="1408889"/>
    <lineage>
        <taxon>Bacteria</taxon>
        <taxon>Bacillati</taxon>
        <taxon>Bacillota</taxon>
        <taxon>Clostridia</taxon>
        <taxon>Eubacteriales</taxon>
        <taxon>Clostridiaceae</taxon>
        <taxon>Clostridium</taxon>
    </lineage>
</organism>
<dbReference type="InterPro" id="IPR025309">
    <property type="entry name" value="KTSC_dom"/>
</dbReference>
<protein>
    <recommendedName>
        <fullName evidence="1">KTSC domain-containing protein</fullName>
    </recommendedName>
</protein>
<dbReference type="Pfam" id="PF13619">
    <property type="entry name" value="KTSC"/>
    <property type="match status" value="1"/>
</dbReference>
<proteinExistence type="predicted"/>
<dbReference type="OrthoDB" id="8450910at2"/>
<dbReference type="Proteomes" id="UP000019482">
    <property type="component" value="Unassembled WGS sequence"/>
</dbReference>
<name>W6N4N5_CLOTY</name>
<evidence type="ECO:0000259" key="1">
    <source>
        <dbReference type="Pfam" id="PF13619"/>
    </source>
</evidence>
<gene>
    <name evidence="2" type="ORF">CTDIVETGP_1588</name>
</gene>
<reference evidence="2 3" key="1">
    <citation type="journal article" date="2015" name="Genome Announc.">
        <title>Draft Genome Sequence of Clostridium tyrobutyricum Strain DIVETGP, Isolated from Cow's Milk for Grana Padano Production.</title>
        <authorList>
            <person name="Soggiu A."/>
            <person name="Piras C."/>
            <person name="Gaiarsa S."/>
            <person name="Sassera D."/>
            <person name="Roncada P."/>
            <person name="Bendixen E."/>
            <person name="Brasca M."/>
            <person name="Bonizzi L."/>
        </authorList>
    </citation>
    <scope>NUCLEOTIDE SEQUENCE [LARGE SCALE GENOMIC DNA]</scope>
    <source>
        <strain evidence="2 3">DIVETGP</strain>
    </source>
</reference>